<dbReference type="InterPro" id="IPR058584">
    <property type="entry name" value="IMB1_TNPO1-like_TPR"/>
</dbReference>
<organism evidence="7 8">
    <name type="scientific">Penstemon davidsonii</name>
    <dbReference type="NCBI Taxonomy" id="160366"/>
    <lineage>
        <taxon>Eukaryota</taxon>
        <taxon>Viridiplantae</taxon>
        <taxon>Streptophyta</taxon>
        <taxon>Embryophyta</taxon>
        <taxon>Tracheophyta</taxon>
        <taxon>Spermatophyta</taxon>
        <taxon>Magnoliopsida</taxon>
        <taxon>eudicotyledons</taxon>
        <taxon>Gunneridae</taxon>
        <taxon>Pentapetalae</taxon>
        <taxon>asterids</taxon>
        <taxon>lamiids</taxon>
        <taxon>Lamiales</taxon>
        <taxon>Plantaginaceae</taxon>
        <taxon>Cheloneae</taxon>
        <taxon>Penstemon</taxon>
    </lineage>
</organism>
<evidence type="ECO:0000256" key="2">
    <source>
        <dbReference type="ARBA" id="ARBA00022448"/>
    </source>
</evidence>
<evidence type="ECO:0000256" key="4">
    <source>
        <dbReference type="ARBA" id="ARBA00022737"/>
    </source>
</evidence>
<evidence type="ECO:0000256" key="5">
    <source>
        <dbReference type="ARBA" id="ARBA00022927"/>
    </source>
</evidence>
<keyword evidence="4" id="KW-0677">Repeat</keyword>
<protein>
    <recommendedName>
        <fullName evidence="6">Importin subunit beta-1/Transportin-1-like TPR repeats domain-containing protein</fullName>
    </recommendedName>
</protein>
<dbReference type="InterPro" id="IPR011989">
    <property type="entry name" value="ARM-like"/>
</dbReference>
<keyword evidence="8" id="KW-1185">Reference proteome</keyword>
<name>A0ABR0CSC2_9LAMI</name>
<dbReference type="Pfam" id="PF25574">
    <property type="entry name" value="TPR_IMB1"/>
    <property type="match status" value="2"/>
</dbReference>
<dbReference type="Gene3D" id="1.25.10.10">
    <property type="entry name" value="Leucine-rich Repeat Variant"/>
    <property type="match status" value="1"/>
</dbReference>
<proteinExistence type="predicted"/>
<keyword evidence="2" id="KW-0813">Transport</keyword>
<comment type="caution">
    <text evidence="7">The sequence shown here is derived from an EMBL/GenBank/DDBJ whole genome shotgun (WGS) entry which is preliminary data.</text>
</comment>
<sequence>MRVLLQSMKNATNVVEKNCGALYWLAHGYKNVNTPSPWSEHFQNIVESLLNIIRREDAGSSRLRTAAYDTLNEVVRCSNDEVAKIVFDLLEVVINELKSTLEVRILSSDTRERSITNYKAFFAVAYNATVHEEAMLAIGALAHASGPNFAKYMQNIYTHLEVGLQNFEEYPVCAVTVGVVGDICRALEDKVLSYSDEIMTQLLNDLSNN</sequence>
<dbReference type="EMBL" id="JAYDYQ010002686">
    <property type="protein sequence ID" value="KAK4479985.1"/>
    <property type="molecule type" value="Genomic_DNA"/>
</dbReference>
<feature type="domain" description="Importin subunit beta-1/Transportin-1-like TPR repeats" evidence="6">
    <location>
        <begin position="2"/>
        <end position="110"/>
    </location>
</feature>
<evidence type="ECO:0000256" key="3">
    <source>
        <dbReference type="ARBA" id="ARBA00022490"/>
    </source>
</evidence>
<evidence type="ECO:0000313" key="7">
    <source>
        <dbReference type="EMBL" id="KAK4479985.1"/>
    </source>
</evidence>
<evidence type="ECO:0000256" key="1">
    <source>
        <dbReference type="ARBA" id="ARBA00004496"/>
    </source>
</evidence>
<reference evidence="7 8" key="1">
    <citation type="journal article" date="2023" name="bioRxiv">
        <title>Genome report: Whole genome sequence and annotation of Penstemon davidsonii.</title>
        <authorList>
            <person name="Ostevik K.L."/>
            <person name="Alabady M."/>
            <person name="Zhang M."/>
            <person name="Rausher M.D."/>
        </authorList>
    </citation>
    <scope>NUCLEOTIDE SEQUENCE [LARGE SCALE GENOMIC DNA]</scope>
    <source>
        <strain evidence="7">DNT005</strain>
        <tissue evidence="7">Whole leaf</tissue>
    </source>
</reference>
<dbReference type="Proteomes" id="UP001291926">
    <property type="component" value="Unassembled WGS sequence"/>
</dbReference>
<dbReference type="InterPro" id="IPR040122">
    <property type="entry name" value="Importin_beta"/>
</dbReference>
<keyword evidence="5" id="KW-0653">Protein transport</keyword>
<gene>
    <name evidence="7" type="ORF">RD792_013039</name>
</gene>
<comment type="subcellular location">
    <subcellularLocation>
        <location evidence="1">Cytoplasm</location>
    </subcellularLocation>
</comment>
<dbReference type="SUPFAM" id="SSF48371">
    <property type="entry name" value="ARM repeat"/>
    <property type="match status" value="1"/>
</dbReference>
<keyword evidence="3" id="KW-0963">Cytoplasm</keyword>
<dbReference type="PANTHER" id="PTHR10527">
    <property type="entry name" value="IMPORTIN BETA"/>
    <property type="match status" value="1"/>
</dbReference>
<evidence type="ECO:0000259" key="6">
    <source>
        <dbReference type="Pfam" id="PF25574"/>
    </source>
</evidence>
<evidence type="ECO:0000313" key="8">
    <source>
        <dbReference type="Proteomes" id="UP001291926"/>
    </source>
</evidence>
<dbReference type="InterPro" id="IPR016024">
    <property type="entry name" value="ARM-type_fold"/>
</dbReference>
<accession>A0ABR0CSC2</accession>
<feature type="domain" description="Importin subunit beta-1/Transportin-1-like TPR repeats" evidence="6">
    <location>
        <begin position="125"/>
        <end position="209"/>
    </location>
</feature>